<sequence length="75" mass="8258">MPARAIAKETVVKKVKQRDKRLGSAGAWLIESPNPTPLRNSWADIIPVKAEARKQAHVNKTKLPKLANLCCGTEL</sequence>
<evidence type="ECO:0000313" key="2">
    <source>
        <dbReference type="Proteomes" id="UP000696280"/>
    </source>
</evidence>
<evidence type="ECO:0000313" key="1">
    <source>
        <dbReference type="EMBL" id="CAG8949258.1"/>
    </source>
</evidence>
<comment type="caution">
    <text evidence="1">The sequence shown here is derived from an EMBL/GenBank/DDBJ whole genome shotgun (WGS) entry which is preliminary data.</text>
</comment>
<keyword evidence="2" id="KW-1185">Reference proteome</keyword>
<organism evidence="1 2">
    <name type="scientific">Hymenoscyphus fraxineus</name>
    <dbReference type="NCBI Taxonomy" id="746836"/>
    <lineage>
        <taxon>Eukaryota</taxon>
        <taxon>Fungi</taxon>
        <taxon>Dikarya</taxon>
        <taxon>Ascomycota</taxon>
        <taxon>Pezizomycotina</taxon>
        <taxon>Leotiomycetes</taxon>
        <taxon>Helotiales</taxon>
        <taxon>Helotiaceae</taxon>
        <taxon>Hymenoscyphus</taxon>
    </lineage>
</organism>
<reference evidence="1" key="1">
    <citation type="submission" date="2021-07" db="EMBL/GenBank/DDBJ databases">
        <authorList>
            <person name="Durling M."/>
        </authorList>
    </citation>
    <scope>NUCLEOTIDE SEQUENCE</scope>
</reference>
<name>A0A9N9KM78_9HELO</name>
<proteinExistence type="predicted"/>
<protein>
    <submittedName>
        <fullName evidence="1">Uncharacterized protein</fullName>
    </submittedName>
</protein>
<gene>
    <name evidence="1" type="ORF">HYFRA_00004883</name>
</gene>
<dbReference type="Proteomes" id="UP000696280">
    <property type="component" value="Unassembled WGS sequence"/>
</dbReference>
<accession>A0A9N9KM78</accession>
<dbReference type="AlphaFoldDB" id="A0A9N9KM78"/>
<dbReference type="EMBL" id="CAJVRL010000002">
    <property type="protein sequence ID" value="CAG8949258.1"/>
    <property type="molecule type" value="Genomic_DNA"/>
</dbReference>